<proteinExistence type="predicted"/>
<name>A0A2P2N9N8_RHIMU</name>
<protein>
    <submittedName>
        <fullName evidence="1">Uncharacterized protein</fullName>
    </submittedName>
</protein>
<organism evidence="1">
    <name type="scientific">Rhizophora mucronata</name>
    <name type="common">Asiatic mangrove</name>
    <dbReference type="NCBI Taxonomy" id="61149"/>
    <lineage>
        <taxon>Eukaryota</taxon>
        <taxon>Viridiplantae</taxon>
        <taxon>Streptophyta</taxon>
        <taxon>Embryophyta</taxon>
        <taxon>Tracheophyta</taxon>
        <taxon>Spermatophyta</taxon>
        <taxon>Magnoliopsida</taxon>
        <taxon>eudicotyledons</taxon>
        <taxon>Gunneridae</taxon>
        <taxon>Pentapetalae</taxon>
        <taxon>rosids</taxon>
        <taxon>fabids</taxon>
        <taxon>Malpighiales</taxon>
        <taxon>Rhizophoraceae</taxon>
        <taxon>Rhizophora</taxon>
    </lineage>
</organism>
<sequence length="52" mass="5771">MDITMAGSGCLCHIKLDKLRTHSMMDILWSVSIGPSWHVIVVNKSTVVKSLM</sequence>
<accession>A0A2P2N9N8</accession>
<reference evidence="1" key="1">
    <citation type="submission" date="2018-02" db="EMBL/GenBank/DDBJ databases">
        <title>Rhizophora mucronata_Transcriptome.</title>
        <authorList>
            <person name="Meera S.P."/>
            <person name="Sreeshan A."/>
            <person name="Augustine A."/>
        </authorList>
    </citation>
    <scope>NUCLEOTIDE SEQUENCE</scope>
    <source>
        <tissue evidence="1">Leaf</tissue>
    </source>
</reference>
<dbReference type="AlphaFoldDB" id="A0A2P2N9N8"/>
<evidence type="ECO:0000313" key="1">
    <source>
        <dbReference type="EMBL" id="MBX39201.1"/>
    </source>
</evidence>
<dbReference type="EMBL" id="GGEC01058717">
    <property type="protein sequence ID" value="MBX39201.1"/>
    <property type="molecule type" value="Transcribed_RNA"/>
</dbReference>